<accession>A0ABM8VZT3</accession>
<evidence type="ECO:0000313" key="1">
    <source>
        <dbReference type="EMBL" id="CAG8488406.1"/>
    </source>
</evidence>
<sequence>MKSSLSSKRVISLYGVMKDDNKYYDTVLQYTMKELYESDFKLNWLWYIGISIYDKRSDVFHSNTLQ</sequence>
<organism evidence="1 2">
    <name type="scientific">Gigaspora margarita</name>
    <dbReference type="NCBI Taxonomy" id="4874"/>
    <lineage>
        <taxon>Eukaryota</taxon>
        <taxon>Fungi</taxon>
        <taxon>Fungi incertae sedis</taxon>
        <taxon>Mucoromycota</taxon>
        <taxon>Glomeromycotina</taxon>
        <taxon>Glomeromycetes</taxon>
        <taxon>Diversisporales</taxon>
        <taxon>Gigasporaceae</taxon>
        <taxon>Gigaspora</taxon>
    </lineage>
</organism>
<dbReference type="Proteomes" id="UP000789901">
    <property type="component" value="Unassembled WGS sequence"/>
</dbReference>
<evidence type="ECO:0000313" key="2">
    <source>
        <dbReference type="Proteomes" id="UP000789901"/>
    </source>
</evidence>
<dbReference type="EMBL" id="CAJVQB010000430">
    <property type="protein sequence ID" value="CAG8488406.1"/>
    <property type="molecule type" value="Genomic_DNA"/>
</dbReference>
<proteinExistence type="predicted"/>
<protein>
    <submittedName>
        <fullName evidence="1">11620_t:CDS:1</fullName>
    </submittedName>
</protein>
<gene>
    <name evidence="1" type="ORF">GMARGA_LOCUS1597</name>
</gene>
<comment type="caution">
    <text evidence="1">The sequence shown here is derived from an EMBL/GenBank/DDBJ whole genome shotgun (WGS) entry which is preliminary data.</text>
</comment>
<reference evidence="1 2" key="1">
    <citation type="submission" date="2021-06" db="EMBL/GenBank/DDBJ databases">
        <authorList>
            <person name="Kallberg Y."/>
            <person name="Tangrot J."/>
            <person name="Rosling A."/>
        </authorList>
    </citation>
    <scope>NUCLEOTIDE SEQUENCE [LARGE SCALE GENOMIC DNA]</scope>
    <source>
        <strain evidence="1 2">120-4 pot B 10/14</strain>
    </source>
</reference>
<name>A0ABM8VZT3_GIGMA</name>
<keyword evidence="2" id="KW-1185">Reference proteome</keyword>